<evidence type="ECO:0000256" key="2">
    <source>
        <dbReference type="SAM" id="Phobius"/>
    </source>
</evidence>
<evidence type="ECO:0000313" key="3">
    <source>
        <dbReference type="EMBL" id="TKR82492.1"/>
    </source>
</evidence>
<organism evidence="3 4">
    <name type="scientific">Steinernema carpocapsae</name>
    <name type="common">Entomopathogenic nematode</name>
    <dbReference type="NCBI Taxonomy" id="34508"/>
    <lineage>
        <taxon>Eukaryota</taxon>
        <taxon>Metazoa</taxon>
        <taxon>Ecdysozoa</taxon>
        <taxon>Nematoda</taxon>
        <taxon>Chromadorea</taxon>
        <taxon>Rhabditida</taxon>
        <taxon>Tylenchina</taxon>
        <taxon>Panagrolaimomorpha</taxon>
        <taxon>Strongyloidoidea</taxon>
        <taxon>Steinernematidae</taxon>
        <taxon>Steinernema</taxon>
    </lineage>
</organism>
<name>A0A4U5NIA5_STECR</name>
<accession>A0A4U5NIA5</accession>
<comment type="caution">
    <text evidence="3">The sequence shown here is derived from an EMBL/GenBank/DDBJ whole genome shotgun (WGS) entry which is preliminary data.</text>
</comment>
<dbReference type="Proteomes" id="UP000298663">
    <property type="component" value="Unassembled WGS sequence"/>
</dbReference>
<evidence type="ECO:0000313" key="4">
    <source>
        <dbReference type="Proteomes" id="UP000298663"/>
    </source>
</evidence>
<keyword evidence="2" id="KW-1133">Transmembrane helix</keyword>
<keyword evidence="2" id="KW-0472">Membrane</keyword>
<evidence type="ECO:0000256" key="1">
    <source>
        <dbReference type="SAM" id="Coils"/>
    </source>
</evidence>
<protein>
    <submittedName>
        <fullName evidence="3">Uncharacterized protein</fullName>
    </submittedName>
</protein>
<dbReference type="EMBL" id="AZBU02000004">
    <property type="protein sequence ID" value="TKR82492.1"/>
    <property type="molecule type" value="Genomic_DNA"/>
</dbReference>
<feature type="transmembrane region" description="Helical" evidence="2">
    <location>
        <begin position="108"/>
        <end position="125"/>
    </location>
</feature>
<feature type="coiled-coil region" evidence="1">
    <location>
        <begin position="48"/>
        <end position="78"/>
    </location>
</feature>
<reference evidence="3 4" key="1">
    <citation type="journal article" date="2015" name="Genome Biol.">
        <title>Comparative genomics of Steinernema reveals deeply conserved gene regulatory networks.</title>
        <authorList>
            <person name="Dillman A.R."/>
            <person name="Macchietto M."/>
            <person name="Porter C.F."/>
            <person name="Rogers A."/>
            <person name="Williams B."/>
            <person name="Antoshechkin I."/>
            <person name="Lee M.M."/>
            <person name="Goodwin Z."/>
            <person name="Lu X."/>
            <person name="Lewis E.E."/>
            <person name="Goodrich-Blair H."/>
            <person name="Stock S.P."/>
            <person name="Adams B.J."/>
            <person name="Sternberg P.W."/>
            <person name="Mortazavi A."/>
        </authorList>
    </citation>
    <scope>NUCLEOTIDE SEQUENCE [LARGE SCALE GENOMIC DNA]</scope>
    <source>
        <strain evidence="3 4">ALL</strain>
    </source>
</reference>
<keyword evidence="2" id="KW-0812">Transmembrane</keyword>
<proteinExistence type="predicted"/>
<dbReference type="AlphaFoldDB" id="A0A4U5NIA5"/>
<keyword evidence="4" id="KW-1185">Reference proteome</keyword>
<reference evidence="3 4" key="2">
    <citation type="journal article" date="2019" name="G3 (Bethesda)">
        <title>Hybrid Assembly of the Genome of the Entomopathogenic Nematode Steinernema carpocapsae Identifies the X-Chromosome.</title>
        <authorList>
            <person name="Serra L."/>
            <person name="Macchietto M."/>
            <person name="Macias-Munoz A."/>
            <person name="McGill C.J."/>
            <person name="Rodriguez I.M."/>
            <person name="Rodriguez B."/>
            <person name="Murad R."/>
            <person name="Mortazavi A."/>
        </authorList>
    </citation>
    <scope>NUCLEOTIDE SEQUENCE [LARGE SCALE GENOMIC DNA]</scope>
    <source>
        <strain evidence="3 4">ALL</strain>
    </source>
</reference>
<sequence length="126" mass="14893">MDPDLLDRSRFMDIDNFLSFFTDPEPELNTSTAEEDFDNYNKVLEYRIQTIEERSKELDEIAEKINDSFEKIGRIERELRKPNEPGETSFHVSAKKGFILAKPLVDQYGIYLCLFLFFTFVAMLQY</sequence>
<keyword evidence="1" id="KW-0175">Coiled coil</keyword>
<gene>
    <name evidence="3" type="ORF">L596_016212</name>
</gene>